<proteinExistence type="predicted"/>
<reference evidence="2" key="1">
    <citation type="submission" date="2022-08" db="EMBL/GenBank/DDBJ databases">
        <authorList>
            <person name="Li F."/>
        </authorList>
    </citation>
    <scope>NUCLEOTIDE SEQUENCE</scope>
    <source>
        <strain evidence="2">MQZ15Z-1</strain>
    </source>
</reference>
<feature type="chain" id="PRO_5040824126" description="Oxidoreductase molybdopterin-binding domain-containing protein" evidence="1">
    <location>
        <begin position="36"/>
        <end position="183"/>
    </location>
</feature>
<sequence>MAFPSALARRRFAFRALPAIALLLALLAPAAPALARDPVVLAAPGRVLALPLAALEALPAVTREVVFLTSRGEEHARYTGASLWSVLVGNGLVDPADLHALIRQVVIVTGGDGYVLVLSAGELAPELGAAPILLAHQRDGAPLPAARSPRLVVPGDRRGARQVFDVARIEVRTLPEPPKGENP</sequence>
<dbReference type="SUPFAM" id="SSF56524">
    <property type="entry name" value="Oxidoreductase molybdopterin-binding domain"/>
    <property type="match status" value="1"/>
</dbReference>
<evidence type="ECO:0008006" key="4">
    <source>
        <dbReference type="Google" id="ProtNLM"/>
    </source>
</evidence>
<evidence type="ECO:0000256" key="1">
    <source>
        <dbReference type="SAM" id="SignalP"/>
    </source>
</evidence>
<dbReference type="Gene3D" id="3.90.420.10">
    <property type="entry name" value="Oxidoreductase, molybdopterin-binding domain"/>
    <property type="match status" value="1"/>
</dbReference>
<dbReference type="Proteomes" id="UP001151088">
    <property type="component" value="Unassembled WGS sequence"/>
</dbReference>
<gene>
    <name evidence="2" type="ORF">NVS89_03740</name>
</gene>
<dbReference type="EMBL" id="JANTHZ010000001">
    <property type="protein sequence ID" value="MCS0494197.1"/>
    <property type="molecule type" value="Genomic_DNA"/>
</dbReference>
<evidence type="ECO:0000313" key="2">
    <source>
        <dbReference type="EMBL" id="MCS0494197.1"/>
    </source>
</evidence>
<organism evidence="2 3">
    <name type="scientific">Ancylobacter mangrovi</name>
    <dbReference type="NCBI Taxonomy" id="2972472"/>
    <lineage>
        <taxon>Bacteria</taxon>
        <taxon>Pseudomonadati</taxon>
        <taxon>Pseudomonadota</taxon>
        <taxon>Alphaproteobacteria</taxon>
        <taxon>Hyphomicrobiales</taxon>
        <taxon>Xanthobacteraceae</taxon>
        <taxon>Ancylobacter</taxon>
    </lineage>
</organism>
<keyword evidence="3" id="KW-1185">Reference proteome</keyword>
<keyword evidence="1" id="KW-0732">Signal</keyword>
<dbReference type="RefSeq" id="WP_258731143.1">
    <property type="nucleotide sequence ID" value="NZ_JANTHZ010000001.1"/>
</dbReference>
<comment type="caution">
    <text evidence="2">The sequence shown here is derived from an EMBL/GenBank/DDBJ whole genome shotgun (WGS) entry which is preliminary data.</text>
</comment>
<accession>A0A9X2T0Z9</accession>
<dbReference type="AlphaFoldDB" id="A0A9X2T0Z9"/>
<evidence type="ECO:0000313" key="3">
    <source>
        <dbReference type="Proteomes" id="UP001151088"/>
    </source>
</evidence>
<name>A0A9X2T0Z9_9HYPH</name>
<dbReference type="InterPro" id="IPR036374">
    <property type="entry name" value="OxRdtase_Mopterin-bd_sf"/>
</dbReference>
<protein>
    <recommendedName>
        <fullName evidence="4">Oxidoreductase molybdopterin-binding domain-containing protein</fullName>
    </recommendedName>
</protein>
<feature type="signal peptide" evidence="1">
    <location>
        <begin position="1"/>
        <end position="35"/>
    </location>
</feature>